<dbReference type="AlphaFoldDB" id="A6DII0"/>
<organism evidence="2 3">
    <name type="scientific">Lentisphaera araneosa HTCC2155</name>
    <dbReference type="NCBI Taxonomy" id="313628"/>
    <lineage>
        <taxon>Bacteria</taxon>
        <taxon>Pseudomonadati</taxon>
        <taxon>Lentisphaerota</taxon>
        <taxon>Lentisphaeria</taxon>
        <taxon>Lentisphaerales</taxon>
        <taxon>Lentisphaeraceae</taxon>
        <taxon>Lentisphaera</taxon>
    </lineage>
</organism>
<protein>
    <submittedName>
        <fullName evidence="2">Uncharacterized protein</fullName>
    </submittedName>
</protein>
<keyword evidence="3" id="KW-1185">Reference proteome</keyword>
<evidence type="ECO:0000256" key="1">
    <source>
        <dbReference type="SAM" id="MobiDB-lite"/>
    </source>
</evidence>
<evidence type="ECO:0000313" key="2">
    <source>
        <dbReference type="EMBL" id="EDM28266.1"/>
    </source>
</evidence>
<feature type="region of interest" description="Disordered" evidence="1">
    <location>
        <begin position="1"/>
        <end position="28"/>
    </location>
</feature>
<dbReference type="Proteomes" id="UP000004947">
    <property type="component" value="Unassembled WGS sequence"/>
</dbReference>
<sequence>MDTDKNNKKTTDDTHEMSKADDARITSDSTQCTEITTLCDIDQVSEKSDDQSIAKMLGTWSPGQLIYPTKKSQGRKRKV</sequence>
<accession>A6DII0</accession>
<proteinExistence type="predicted"/>
<dbReference type="EMBL" id="ABCK01000005">
    <property type="protein sequence ID" value="EDM28266.1"/>
    <property type="molecule type" value="Genomic_DNA"/>
</dbReference>
<reference evidence="2 3" key="1">
    <citation type="journal article" date="2010" name="J. Bacteriol.">
        <title>Genome sequence of Lentisphaera araneosa HTCC2155T, the type species of the order Lentisphaerales in the phylum Lentisphaerae.</title>
        <authorList>
            <person name="Thrash J.C."/>
            <person name="Cho J.C."/>
            <person name="Vergin K.L."/>
            <person name="Morris R.M."/>
            <person name="Giovannoni S.J."/>
        </authorList>
    </citation>
    <scope>NUCLEOTIDE SEQUENCE [LARGE SCALE GENOMIC DNA]</scope>
    <source>
        <strain evidence="2 3">HTCC2155</strain>
    </source>
</reference>
<evidence type="ECO:0000313" key="3">
    <source>
        <dbReference type="Proteomes" id="UP000004947"/>
    </source>
</evidence>
<comment type="caution">
    <text evidence="2">The sequence shown here is derived from an EMBL/GenBank/DDBJ whole genome shotgun (WGS) entry which is preliminary data.</text>
</comment>
<feature type="compositionally biased region" description="Basic and acidic residues" evidence="1">
    <location>
        <begin position="1"/>
        <end position="25"/>
    </location>
</feature>
<gene>
    <name evidence="2" type="ORF">LNTAR_10136</name>
</gene>
<name>A6DII0_9BACT</name>
<dbReference type="RefSeq" id="WP_007277711.1">
    <property type="nucleotide sequence ID" value="NZ_ABCK01000005.1"/>
</dbReference>